<gene>
    <name evidence="1" type="ORF">LCGC14_2572410</name>
</gene>
<reference evidence="1" key="1">
    <citation type="journal article" date="2015" name="Nature">
        <title>Complex archaea that bridge the gap between prokaryotes and eukaryotes.</title>
        <authorList>
            <person name="Spang A."/>
            <person name="Saw J.H."/>
            <person name="Jorgensen S.L."/>
            <person name="Zaremba-Niedzwiedzka K."/>
            <person name="Martijn J."/>
            <person name="Lind A.E."/>
            <person name="van Eijk R."/>
            <person name="Schleper C."/>
            <person name="Guy L."/>
            <person name="Ettema T.J."/>
        </authorList>
    </citation>
    <scope>NUCLEOTIDE SEQUENCE</scope>
</reference>
<dbReference type="EMBL" id="LAZR01042740">
    <property type="protein sequence ID" value="KKL08782.1"/>
    <property type="molecule type" value="Genomic_DNA"/>
</dbReference>
<evidence type="ECO:0000313" key="1">
    <source>
        <dbReference type="EMBL" id="KKL08782.1"/>
    </source>
</evidence>
<accession>A0A0F9B4T3</accession>
<sequence>MERLTSWLEREQKQMAKKKFQLKDVLTPNEHVVAMIPFKSWVIVATNLNIYKMINGILEPVELVYPEKEQEDASSKV</sequence>
<name>A0A0F9B4T3_9ZZZZ</name>
<proteinExistence type="predicted"/>
<comment type="caution">
    <text evidence="1">The sequence shown here is derived from an EMBL/GenBank/DDBJ whole genome shotgun (WGS) entry which is preliminary data.</text>
</comment>
<dbReference type="AlphaFoldDB" id="A0A0F9B4T3"/>
<protein>
    <submittedName>
        <fullName evidence="1">Uncharacterized protein</fullName>
    </submittedName>
</protein>
<organism evidence="1">
    <name type="scientific">marine sediment metagenome</name>
    <dbReference type="NCBI Taxonomy" id="412755"/>
    <lineage>
        <taxon>unclassified sequences</taxon>
        <taxon>metagenomes</taxon>
        <taxon>ecological metagenomes</taxon>
    </lineage>
</organism>